<feature type="transmembrane region" description="Helical" evidence="6">
    <location>
        <begin position="115"/>
        <end position="133"/>
    </location>
</feature>
<evidence type="ECO:0000256" key="4">
    <source>
        <dbReference type="ARBA" id="ARBA00023136"/>
    </source>
</evidence>
<comment type="caution">
    <text evidence="8">The sequence shown here is derived from an EMBL/GenBank/DDBJ whole genome shotgun (WGS) entry which is preliminary data.</text>
</comment>
<evidence type="ECO:0000256" key="5">
    <source>
        <dbReference type="ARBA" id="ARBA00038359"/>
    </source>
</evidence>
<keyword evidence="3 6" id="KW-1133">Transmembrane helix</keyword>
<name>A0A9P9EKU5_9PLEO</name>
<dbReference type="InterPro" id="IPR052337">
    <property type="entry name" value="SAT4-like"/>
</dbReference>
<evidence type="ECO:0000256" key="2">
    <source>
        <dbReference type="ARBA" id="ARBA00022692"/>
    </source>
</evidence>
<keyword evidence="2 6" id="KW-0812">Transmembrane</keyword>
<evidence type="ECO:0000313" key="9">
    <source>
        <dbReference type="Proteomes" id="UP000700596"/>
    </source>
</evidence>
<reference evidence="8" key="1">
    <citation type="journal article" date="2021" name="Nat. Commun.">
        <title>Genetic determinants of endophytism in the Arabidopsis root mycobiome.</title>
        <authorList>
            <person name="Mesny F."/>
            <person name="Miyauchi S."/>
            <person name="Thiergart T."/>
            <person name="Pickel B."/>
            <person name="Atanasova L."/>
            <person name="Karlsson M."/>
            <person name="Huettel B."/>
            <person name="Barry K.W."/>
            <person name="Haridas S."/>
            <person name="Chen C."/>
            <person name="Bauer D."/>
            <person name="Andreopoulos W."/>
            <person name="Pangilinan J."/>
            <person name="LaButti K."/>
            <person name="Riley R."/>
            <person name="Lipzen A."/>
            <person name="Clum A."/>
            <person name="Drula E."/>
            <person name="Henrissat B."/>
            <person name="Kohler A."/>
            <person name="Grigoriev I.V."/>
            <person name="Martin F.M."/>
            <person name="Hacquard S."/>
        </authorList>
    </citation>
    <scope>NUCLEOTIDE SEQUENCE</scope>
    <source>
        <strain evidence="8">MPI-CAGE-CH-0243</strain>
    </source>
</reference>
<keyword evidence="4 6" id="KW-0472">Membrane</keyword>
<gene>
    <name evidence="8" type="ORF">B0J11DRAFT_500933</name>
</gene>
<comment type="subcellular location">
    <subcellularLocation>
        <location evidence="1">Membrane</location>
        <topology evidence="1">Multi-pass membrane protein</topology>
    </subcellularLocation>
</comment>
<evidence type="ECO:0000313" key="8">
    <source>
        <dbReference type="EMBL" id="KAH7138731.1"/>
    </source>
</evidence>
<proteinExistence type="inferred from homology"/>
<dbReference type="PANTHER" id="PTHR33048:SF158">
    <property type="entry name" value="MEMBRANE PROTEIN PTH11-LIKE, PUTATIVE-RELATED"/>
    <property type="match status" value="1"/>
</dbReference>
<dbReference type="InterPro" id="IPR049326">
    <property type="entry name" value="Rhodopsin_dom_fungi"/>
</dbReference>
<evidence type="ECO:0000259" key="7">
    <source>
        <dbReference type="Pfam" id="PF20684"/>
    </source>
</evidence>
<feature type="domain" description="Rhodopsin" evidence="7">
    <location>
        <begin position="40"/>
        <end position="127"/>
    </location>
</feature>
<accession>A0A9P9EKU5</accession>
<dbReference type="PANTHER" id="PTHR33048">
    <property type="entry name" value="PTH11-LIKE INTEGRAL MEMBRANE PROTEIN (AFU_ORTHOLOGUE AFUA_5G11245)"/>
    <property type="match status" value="1"/>
</dbReference>
<dbReference type="Pfam" id="PF20684">
    <property type="entry name" value="Fung_rhodopsin"/>
    <property type="match status" value="1"/>
</dbReference>
<evidence type="ECO:0000256" key="3">
    <source>
        <dbReference type="ARBA" id="ARBA00022989"/>
    </source>
</evidence>
<dbReference type="GO" id="GO:0016020">
    <property type="term" value="C:membrane"/>
    <property type="evidence" value="ECO:0007669"/>
    <property type="project" value="UniProtKB-SubCell"/>
</dbReference>
<keyword evidence="9" id="KW-1185">Reference proteome</keyword>
<dbReference type="AlphaFoldDB" id="A0A9P9EKU5"/>
<comment type="similarity">
    <text evidence="5">Belongs to the SAT4 family.</text>
</comment>
<dbReference type="Proteomes" id="UP000700596">
    <property type="component" value="Unassembled WGS sequence"/>
</dbReference>
<protein>
    <recommendedName>
        <fullName evidence="7">Rhodopsin domain-containing protein</fullName>
    </recommendedName>
</protein>
<evidence type="ECO:0000256" key="1">
    <source>
        <dbReference type="ARBA" id="ARBA00004141"/>
    </source>
</evidence>
<evidence type="ECO:0000256" key="6">
    <source>
        <dbReference type="SAM" id="Phobius"/>
    </source>
</evidence>
<feature type="transmembrane region" description="Helical" evidence="6">
    <location>
        <begin position="83"/>
        <end position="103"/>
    </location>
</feature>
<sequence length="224" mass="24538">MNTPSAKAIEEGQAPASVFPHLTCRVVHLVPVNGPNPEALMVSFMLTSFFIVLFCARGVSGWWTTEPMLEGTQYILDPPTLLTAYAAINIALDIAVLILPLTVIKSLHISLGERWAIAGVFLLGAFCLGSMTSPSNRRCNTQPETSFGLAWKCRYSVSLGSRNDISKYNQTNSPSQESRNKGDMSCYELYTQGASAEVETAPRRQRADEGSVRSDIILVQKTFD</sequence>
<dbReference type="OrthoDB" id="5398388at2759"/>
<feature type="transmembrane region" description="Helical" evidence="6">
    <location>
        <begin position="39"/>
        <end position="63"/>
    </location>
</feature>
<dbReference type="EMBL" id="JAGMWT010000001">
    <property type="protein sequence ID" value="KAH7138731.1"/>
    <property type="molecule type" value="Genomic_DNA"/>
</dbReference>
<organism evidence="8 9">
    <name type="scientific">Dendryphion nanum</name>
    <dbReference type="NCBI Taxonomy" id="256645"/>
    <lineage>
        <taxon>Eukaryota</taxon>
        <taxon>Fungi</taxon>
        <taxon>Dikarya</taxon>
        <taxon>Ascomycota</taxon>
        <taxon>Pezizomycotina</taxon>
        <taxon>Dothideomycetes</taxon>
        <taxon>Pleosporomycetidae</taxon>
        <taxon>Pleosporales</taxon>
        <taxon>Torulaceae</taxon>
        <taxon>Dendryphion</taxon>
    </lineage>
</organism>